<feature type="compositionally biased region" description="Basic and acidic residues" evidence="1">
    <location>
        <begin position="1"/>
        <end position="13"/>
    </location>
</feature>
<name>A0A5N4DKR1_CAMDR</name>
<sequence length="136" mass="15291">MHGIKDPDLKEMTEATNEEEMEIKEDAKIPSPKRKLEEPVLEFRPPRVAITQPLKELINIFKVRKCACGASPWKTCCGSTSTSCSTSRMDPCTSPWSVCYTSHVSLCRHFVIHKHKEPQPVVKQNGVEEAGEQAQP</sequence>
<feature type="region of interest" description="Disordered" evidence="1">
    <location>
        <begin position="1"/>
        <end position="31"/>
    </location>
</feature>
<comment type="caution">
    <text evidence="2">The sequence shown here is derived from an EMBL/GenBank/DDBJ whole genome shotgun (WGS) entry which is preliminary data.</text>
</comment>
<accession>A0A5N4DKR1</accession>
<evidence type="ECO:0000313" key="3">
    <source>
        <dbReference type="Proteomes" id="UP000299084"/>
    </source>
</evidence>
<evidence type="ECO:0000256" key="1">
    <source>
        <dbReference type="SAM" id="MobiDB-lite"/>
    </source>
</evidence>
<gene>
    <name evidence="2" type="ORF">Cadr_000008888</name>
</gene>
<dbReference type="AlphaFoldDB" id="A0A5N4DKR1"/>
<organism evidence="2 3">
    <name type="scientific">Camelus dromedarius</name>
    <name type="common">Dromedary</name>
    <name type="synonym">Arabian camel</name>
    <dbReference type="NCBI Taxonomy" id="9838"/>
    <lineage>
        <taxon>Eukaryota</taxon>
        <taxon>Metazoa</taxon>
        <taxon>Chordata</taxon>
        <taxon>Craniata</taxon>
        <taxon>Vertebrata</taxon>
        <taxon>Euteleostomi</taxon>
        <taxon>Mammalia</taxon>
        <taxon>Eutheria</taxon>
        <taxon>Laurasiatheria</taxon>
        <taxon>Artiodactyla</taxon>
        <taxon>Tylopoda</taxon>
        <taxon>Camelidae</taxon>
        <taxon>Camelus</taxon>
    </lineage>
</organism>
<proteinExistence type="predicted"/>
<dbReference type="Proteomes" id="UP000299084">
    <property type="component" value="Unassembled WGS sequence"/>
</dbReference>
<protein>
    <submittedName>
        <fullName evidence="2">Zinc finger protein 532</fullName>
    </submittedName>
</protein>
<reference evidence="2 3" key="1">
    <citation type="journal article" date="2019" name="Mol. Ecol. Resour.">
        <title>Improving Illumina assemblies with Hi-C and long reads: an example with the North African dromedary.</title>
        <authorList>
            <person name="Elbers J.P."/>
            <person name="Rogers M.F."/>
            <person name="Perelman P.L."/>
            <person name="Proskuryakova A.A."/>
            <person name="Serdyukova N.A."/>
            <person name="Johnson W.E."/>
            <person name="Horin P."/>
            <person name="Corander J."/>
            <person name="Murphy D."/>
            <person name="Burger P.A."/>
        </authorList>
    </citation>
    <scope>NUCLEOTIDE SEQUENCE [LARGE SCALE GENOMIC DNA]</scope>
    <source>
        <strain evidence="2">Drom800</strain>
        <tissue evidence="2">Blood</tissue>
    </source>
</reference>
<keyword evidence="3" id="KW-1185">Reference proteome</keyword>
<dbReference type="EMBL" id="JWIN03000011">
    <property type="protein sequence ID" value="KAB1271639.1"/>
    <property type="molecule type" value="Genomic_DNA"/>
</dbReference>
<evidence type="ECO:0000313" key="2">
    <source>
        <dbReference type="EMBL" id="KAB1271639.1"/>
    </source>
</evidence>